<feature type="compositionally biased region" description="Low complexity" evidence="1">
    <location>
        <begin position="672"/>
        <end position="686"/>
    </location>
</feature>
<organism evidence="4 5">
    <name type="scientific">Hypocrea jecorina (strain ATCC 56765 / BCRC 32924 / NRRL 11460 / Rut C-30)</name>
    <name type="common">Trichoderma reesei</name>
    <dbReference type="NCBI Taxonomy" id="1344414"/>
    <lineage>
        <taxon>Eukaryota</taxon>
        <taxon>Fungi</taxon>
        <taxon>Dikarya</taxon>
        <taxon>Ascomycota</taxon>
        <taxon>Pezizomycotina</taxon>
        <taxon>Sordariomycetes</taxon>
        <taxon>Hypocreomycetidae</taxon>
        <taxon>Hypocreales</taxon>
        <taxon>Hypocreaceae</taxon>
        <taxon>Trichoderma</taxon>
    </lineage>
</organism>
<dbReference type="KEGG" id="trr:M419DRAFT_134869"/>
<feature type="signal peptide" evidence="2">
    <location>
        <begin position="1"/>
        <end position="21"/>
    </location>
</feature>
<feature type="region of interest" description="Disordered" evidence="1">
    <location>
        <begin position="525"/>
        <end position="625"/>
    </location>
</feature>
<dbReference type="Proteomes" id="UP000024376">
    <property type="component" value="Unassembled WGS sequence"/>
</dbReference>
<name>A0A024RVC5_HYPJR</name>
<evidence type="ECO:0000256" key="2">
    <source>
        <dbReference type="SAM" id="SignalP"/>
    </source>
</evidence>
<evidence type="ECO:0000313" key="5">
    <source>
        <dbReference type="Proteomes" id="UP000024376"/>
    </source>
</evidence>
<dbReference type="GO" id="GO:0000124">
    <property type="term" value="C:SAGA complex"/>
    <property type="evidence" value="ECO:0007669"/>
    <property type="project" value="InterPro"/>
</dbReference>
<gene>
    <name evidence="4" type="ORF">M419DRAFT_134869</name>
</gene>
<sequence length="813" mass="89705">MTWNPDIATWLLLLALAPIRGLCLVAQGRGWQPYEHRPENEQLVLQPPPPDSSAATRPSAPYAPPFPSRPGSRPSGFIALGDSYSAGIGTGLINGTEDECRRGANAYPVLVQRDLHRSLDGGHDPTFQFLSCTGSTVGDMLTGAERSQIDGFNTTSTADFALLSIGGNDLGFFDIMNSCIFRFYSFYSGTCETALRHADEQMASSDFENRLRLVIMEILDRVRWEKRPWFTITVTGYARFFNADTDECDDYSFGMWWRGPKLERKLRQRMNDMVVDVNNKIRRSVDAINAAFAEPRVLFVDYDEAFEGHRFCEPGVVEPDYARNETWFFLVGGLDNNPSAEKSVLVAEDALLPPDSPLIDPENCLDPAQTSGDWGELALCMMAMAAERDPMLRKADGRVVAENSMWYVPTYYGKTFHPTIKVASKKDSKNATIKLKRSVPKHNKPGNWMDGSVVDEEKKKSSSATPSVPVSPGPVVNQLDDLSRETFATGRPLEDNPELQQCKHCKKSILKTAAKAHVAQCLKVKKEKAQRKKEAREARERAKEAAREEEAKKNDDDNNADGKDEDSEVEEEKKAGKKAASKKPDDKASKKRKADVEVDKGPKAKKKKDEPKAKLPKPKGPVDVERQCGVMLPNGQPCARSLTCKSHSMGAKRAVSGRSLPYDMLLAAYQKKNQAKQQKAALDANAPLEDDDDANNGPVDSDEETGAVMNALANWNPQPLIPQPVSNPIKRQYQLARLHEQLQMATNGGRTNIFKVTGFGAQRLPPGHPGLLDNEDAPGEPDVESMSMPGSARQASFGMPAPPQRQASVASRA</sequence>
<reference evidence="5" key="1">
    <citation type="journal article" date="2013" name="Ind. Biotechnol.">
        <title>Comparative genomics analysis of Trichoderma reesei strains.</title>
        <authorList>
            <person name="Koike H."/>
            <person name="Aerts A."/>
            <person name="LaButti K."/>
            <person name="Grigoriev I.V."/>
            <person name="Baker S.E."/>
        </authorList>
    </citation>
    <scope>NUCLEOTIDE SEQUENCE [LARGE SCALE GENOMIC DNA]</scope>
    <source>
        <strain evidence="5">ATCC 56765 / BCRC 32924 / NRRL 11460 / Rut C-30</strain>
    </source>
</reference>
<dbReference type="GO" id="GO:0016788">
    <property type="term" value="F:hydrolase activity, acting on ester bonds"/>
    <property type="evidence" value="ECO:0007669"/>
    <property type="project" value="InterPro"/>
</dbReference>
<dbReference type="SUPFAM" id="SSF52266">
    <property type="entry name" value="SGNH hydrolase"/>
    <property type="match status" value="1"/>
</dbReference>
<dbReference type="PANTHER" id="PTHR47805:SF1">
    <property type="entry name" value="SAGA-ASSOCIATED FACTOR 73"/>
    <property type="match status" value="1"/>
</dbReference>
<dbReference type="PROSITE" id="PS51505">
    <property type="entry name" value="SCA7"/>
    <property type="match status" value="1"/>
</dbReference>
<feature type="compositionally biased region" description="Basic and acidic residues" evidence="1">
    <location>
        <begin position="582"/>
        <end position="613"/>
    </location>
</feature>
<feature type="domain" description="SCA7" evidence="3">
    <location>
        <begin position="615"/>
        <end position="681"/>
    </location>
</feature>
<dbReference type="InterPro" id="IPR037460">
    <property type="entry name" value="SEST-like"/>
</dbReference>
<feature type="region of interest" description="Disordered" evidence="1">
    <location>
        <begin position="437"/>
        <end position="479"/>
    </location>
</feature>
<dbReference type="GO" id="GO:0031048">
    <property type="term" value="P:regulatory ncRNA-mediated heterochromatin formation"/>
    <property type="evidence" value="ECO:0007669"/>
    <property type="project" value="TreeGrafter"/>
</dbReference>
<dbReference type="CDD" id="cd01823">
    <property type="entry name" value="SEST_like"/>
    <property type="match status" value="1"/>
</dbReference>
<dbReference type="Gene3D" id="3.40.50.1110">
    <property type="entry name" value="SGNH hydrolase"/>
    <property type="match status" value="1"/>
</dbReference>
<dbReference type="PANTHER" id="PTHR47805">
    <property type="entry name" value="SAGA-ASSOCIATED FACTOR 73"/>
    <property type="match status" value="1"/>
</dbReference>
<protein>
    <submittedName>
        <fullName evidence="4">Esterase</fullName>
    </submittedName>
</protein>
<feature type="compositionally biased region" description="Acidic residues" evidence="1">
    <location>
        <begin position="688"/>
        <end position="704"/>
    </location>
</feature>
<proteinExistence type="predicted"/>
<evidence type="ECO:0000259" key="3">
    <source>
        <dbReference type="PROSITE" id="PS51505"/>
    </source>
</evidence>
<dbReference type="EMBL" id="KI911179">
    <property type="protein sequence ID" value="ETR97028.1"/>
    <property type="molecule type" value="Genomic_DNA"/>
</dbReference>
<feature type="chain" id="PRO_5001536787" evidence="2">
    <location>
        <begin position="22"/>
        <end position="813"/>
    </location>
</feature>
<dbReference type="HOGENOM" id="CLU_342574_0_0_1"/>
<dbReference type="InterPro" id="IPR037804">
    <property type="entry name" value="SGF73"/>
</dbReference>
<feature type="compositionally biased region" description="Basic and acidic residues" evidence="1">
    <location>
        <begin position="532"/>
        <end position="562"/>
    </location>
</feature>
<feature type="region of interest" description="Disordered" evidence="1">
    <location>
        <begin position="764"/>
        <end position="813"/>
    </location>
</feature>
<dbReference type="Pfam" id="PF08313">
    <property type="entry name" value="SCA7"/>
    <property type="match status" value="1"/>
</dbReference>
<dbReference type="InterPro" id="IPR013243">
    <property type="entry name" value="SCA7_dom"/>
</dbReference>
<dbReference type="GO" id="GO:1904802">
    <property type="term" value="P:RITS complex assembly"/>
    <property type="evidence" value="ECO:0007669"/>
    <property type="project" value="TreeGrafter"/>
</dbReference>
<feature type="compositionally biased region" description="Low complexity" evidence="1">
    <location>
        <begin position="462"/>
        <end position="476"/>
    </location>
</feature>
<dbReference type="Gene3D" id="6.10.140.670">
    <property type="match status" value="1"/>
</dbReference>
<dbReference type="OrthoDB" id="21678at2759"/>
<dbReference type="GO" id="GO:0006357">
    <property type="term" value="P:regulation of transcription by RNA polymerase II"/>
    <property type="evidence" value="ECO:0007669"/>
    <property type="project" value="TreeGrafter"/>
</dbReference>
<dbReference type="InterPro" id="IPR036514">
    <property type="entry name" value="SGNH_hydro_sf"/>
</dbReference>
<keyword evidence="2" id="KW-0732">Signal</keyword>
<accession>A0A024RVC5</accession>
<feature type="region of interest" description="Disordered" evidence="1">
    <location>
        <begin position="672"/>
        <end position="704"/>
    </location>
</feature>
<feature type="region of interest" description="Disordered" evidence="1">
    <location>
        <begin position="41"/>
        <end position="72"/>
    </location>
</feature>
<dbReference type="AlphaFoldDB" id="A0A024RVC5"/>
<evidence type="ECO:0000256" key="1">
    <source>
        <dbReference type="SAM" id="MobiDB-lite"/>
    </source>
</evidence>
<feature type="compositionally biased region" description="Acidic residues" evidence="1">
    <location>
        <begin position="773"/>
        <end position="783"/>
    </location>
</feature>
<evidence type="ECO:0000313" key="4">
    <source>
        <dbReference type="EMBL" id="ETR97028.1"/>
    </source>
</evidence>